<name>D8QWU3_SELML</name>
<dbReference type="HOGENOM" id="CLU_1456824_0_0_1"/>
<dbReference type="Gramene" id="EFJ35700">
    <property type="protein sequence ID" value="EFJ35700"/>
    <property type="gene ID" value="SELMODRAFT_405277"/>
</dbReference>
<dbReference type="PROSITE" id="PS51257">
    <property type="entry name" value="PROKAR_LIPOPROTEIN"/>
    <property type="match status" value="1"/>
</dbReference>
<dbReference type="InterPro" id="IPR053288">
    <property type="entry name" value="TGD_Bridge_Protein"/>
</dbReference>
<accession>D8QWU3</accession>
<evidence type="ECO:0000313" key="2">
    <source>
        <dbReference type="EMBL" id="EFJ35700.1"/>
    </source>
</evidence>
<dbReference type="FunCoup" id="D8QWU3">
    <property type="interactions" value="486"/>
</dbReference>
<organism evidence="3">
    <name type="scientific">Selaginella moellendorffii</name>
    <name type="common">Spikemoss</name>
    <dbReference type="NCBI Taxonomy" id="88036"/>
    <lineage>
        <taxon>Eukaryota</taxon>
        <taxon>Viridiplantae</taxon>
        <taxon>Streptophyta</taxon>
        <taxon>Embryophyta</taxon>
        <taxon>Tracheophyta</taxon>
        <taxon>Lycopodiopsida</taxon>
        <taxon>Selaginellales</taxon>
        <taxon>Selaginellaceae</taxon>
        <taxon>Selaginella</taxon>
    </lineage>
</organism>
<dbReference type="PANTHER" id="PTHR34201">
    <property type="entry name" value="GLYCINE-RICH PROTEIN"/>
    <property type="match status" value="1"/>
</dbReference>
<gene>
    <name evidence="2" type="ORF">SELMODRAFT_405277</name>
</gene>
<dbReference type="InParanoid" id="D8QWU3"/>
<evidence type="ECO:0000256" key="1">
    <source>
        <dbReference type="SAM" id="Phobius"/>
    </source>
</evidence>
<keyword evidence="1" id="KW-0812">Transmembrane</keyword>
<feature type="transmembrane region" description="Helical" evidence="1">
    <location>
        <begin position="50"/>
        <end position="71"/>
    </location>
</feature>
<keyword evidence="1" id="KW-0472">Membrane</keyword>
<keyword evidence="1" id="KW-1133">Transmembrane helix</keyword>
<sequence>MERGLLWKLPLVKSSEWGKLGPAFGAGVGCGVGVGAGIIGGAGLGFGFPGFQFGVGLGAGCGIGVGFGYGLGKGRAYDENGSYSNMGRYSAKKAASSGAEIRAIVDDFVSGMRRALASWESELQKRRSFALSVLAPSLSACSLAPSGKFRVEALPK</sequence>
<dbReference type="Proteomes" id="UP000001514">
    <property type="component" value="Unassembled WGS sequence"/>
</dbReference>
<evidence type="ECO:0000313" key="3">
    <source>
        <dbReference type="Proteomes" id="UP000001514"/>
    </source>
</evidence>
<dbReference type="eggNOG" id="ENOG502RZJA">
    <property type="taxonomic scope" value="Eukaryota"/>
</dbReference>
<dbReference type="PANTHER" id="PTHR34201:SF1">
    <property type="entry name" value="GLYCINE-RICH PROTEIN"/>
    <property type="match status" value="1"/>
</dbReference>
<dbReference type="EMBL" id="GL377568">
    <property type="protein sequence ID" value="EFJ35700.1"/>
    <property type="molecule type" value="Genomic_DNA"/>
</dbReference>
<dbReference type="KEGG" id="smo:SELMODRAFT_405277"/>
<dbReference type="STRING" id="88036.D8QWU3"/>
<proteinExistence type="predicted"/>
<dbReference type="OMA" id="MQDEISG"/>
<reference evidence="2 3" key="1">
    <citation type="journal article" date="2011" name="Science">
        <title>The Selaginella genome identifies genetic changes associated with the evolution of vascular plants.</title>
        <authorList>
            <person name="Banks J.A."/>
            <person name="Nishiyama T."/>
            <person name="Hasebe M."/>
            <person name="Bowman J.L."/>
            <person name="Gribskov M."/>
            <person name="dePamphilis C."/>
            <person name="Albert V.A."/>
            <person name="Aono N."/>
            <person name="Aoyama T."/>
            <person name="Ambrose B.A."/>
            <person name="Ashton N.W."/>
            <person name="Axtell M.J."/>
            <person name="Barker E."/>
            <person name="Barker M.S."/>
            <person name="Bennetzen J.L."/>
            <person name="Bonawitz N.D."/>
            <person name="Chapple C."/>
            <person name="Cheng C."/>
            <person name="Correa L.G."/>
            <person name="Dacre M."/>
            <person name="DeBarry J."/>
            <person name="Dreyer I."/>
            <person name="Elias M."/>
            <person name="Engstrom E.M."/>
            <person name="Estelle M."/>
            <person name="Feng L."/>
            <person name="Finet C."/>
            <person name="Floyd S.K."/>
            <person name="Frommer W.B."/>
            <person name="Fujita T."/>
            <person name="Gramzow L."/>
            <person name="Gutensohn M."/>
            <person name="Harholt J."/>
            <person name="Hattori M."/>
            <person name="Heyl A."/>
            <person name="Hirai T."/>
            <person name="Hiwatashi Y."/>
            <person name="Ishikawa M."/>
            <person name="Iwata M."/>
            <person name="Karol K.G."/>
            <person name="Koehler B."/>
            <person name="Kolukisaoglu U."/>
            <person name="Kubo M."/>
            <person name="Kurata T."/>
            <person name="Lalonde S."/>
            <person name="Li K."/>
            <person name="Li Y."/>
            <person name="Litt A."/>
            <person name="Lyons E."/>
            <person name="Manning G."/>
            <person name="Maruyama T."/>
            <person name="Michael T.P."/>
            <person name="Mikami K."/>
            <person name="Miyazaki S."/>
            <person name="Morinaga S."/>
            <person name="Murata T."/>
            <person name="Mueller-Roeber B."/>
            <person name="Nelson D.R."/>
            <person name="Obara M."/>
            <person name="Oguri Y."/>
            <person name="Olmstead R.G."/>
            <person name="Onodera N."/>
            <person name="Petersen B.L."/>
            <person name="Pils B."/>
            <person name="Prigge M."/>
            <person name="Rensing S.A."/>
            <person name="Riano-Pachon D.M."/>
            <person name="Roberts A.W."/>
            <person name="Sato Y."/>
            <person name="Scheller H.V."/>
            <person name="Schulz B."/>
            <person name="Schulz C."/>
            <person name="Shakirov E.V."/>
            <person name="Shibagaki N."/>
            <person name="Shinohara N."/>
            <person name="Shippen D.E."/>
            <person name="Soerensen I."/>
            <person name="Sotooka R."/>
            <person name="Sugimoto N."/>
            <person name="Sugita M."/>
            <person name="Sumikawa N."/>
            <person name="Tanurdzic M."/>
            <person name="Theissen G."/>
            <person name="Ulvskov P."/>
            <person name="Wakazuki S."/>
            <person name="Weng J.K."/>
            <person name="Willats W.W."/>
            <person name="Wipf D."/>
            <person name="Wolf P.G."/>
            <person name="Yang L."/>
            <person name="Zimmer A.D."/>
            <person name="Zhu Q."/>
            <person name="Mitros T."/>
            <person name="Hellsten U."/>
            <person name="Loque D."/>
            <person name="Otillar R."/>
            <person name="Salamov A."/>
            <person name="Schmutz J."/>
            <person name="Shapiro H."/>
            <person name="Lindquist E."/>
            <person name="Lucas S."/>
            <person name="Rokhsar D."/>
            <person name="Grigoriev I.V."/>
        </authorList>
    </citation>
    <scope>NUCLEOTIDE SEQUENCE [LARGE SCALE GENOMIC DNA]</scope>
</reference>
<protein>
    <submittedName>
        <fullName evidence="2">Uncharacterized protein</fullName>
    </submittedName>
</protein>
<feature type="transmembrane region" description="Helical" evidence="1">
    <location>
        <begin position="20"/>
        <end position="44"/>
    </location>
</feature>
<keyword evidence="3" id="KW-1185">Reference proteome</keyword>
<dbReference type="AlphaFoldDB" id="D8QWU3"/>